<name>A0A835S5G1_VANPL</name>
<evidence type="ECO:0000313" key="4">
    <source>
        <dbReference type="Proteomes" id="UP000636800"/>
    </source>
</evidence>
<feature type="compositionally biased region" description="Basic and acidic residues" evidence="1">
    <location>
        <begin position="144"/>
        <end position="164"/>
    </location>
</feature>
<comment type="caution">
    <text evidence="2">The sequence shown here is derived from an EMBL/GenBank/DDBJ whole genome shotgun (WGS) entry which is preliminary data.</text>
</comment>
<dbReference type="AlphaFoldDB" id="A0A835S5G1"/>
<dbReference type="EMBL" id="JADCNL010000001">
    <property type="protein sequence ID" value="KAG0497817.1"/>
    <property type="molecule type" value="Genomic_DNA"/>
</dbReference>
<organism evidence="2 4">
    <name type="scientific">Vanilla planifolia</name>
    <name type="common">Vanilla</name>
    <dbReference type="NCBI Taxonomy" id="51239"/>
    <lineage>
        <taxon>Eukaryota</taxon>
        <taxon>Viridiplantae</taxon>
        <taxon>Streptophyta</taxon>
        <taxon>Embryophyta</taxon>
        <taxon>Tracheophyta</taxon>
        <taxon>Spermatophyta</taxon>
        <taxon>Magnoliopsida</taxon>
        <taxon>Liliopsida</taxon>
        <taxon>Asparagales</taxon>
        <taxon>Orchidaceae</taxon>
        <taxon>Vanilloideae</taxon>
        <taxon>Vanilleae</taxon>
        <taxon>Vanilla</taxon>
    </lineage>
</organism>
<accession>A0A835S5G1</accession>
<sequence>MSSNTSLRALLLPSLRGDRTRNEWSGGALQNRRDRVSTAVHLAKHLVVEPLLIYSVAPHAPAHDFQALSYSSLADSRRRYSSDPLAGRCQEWGYTLDQLMVGRRRQSTSRMMRRRPNASHHPRTMAVLRAFEVGELGQGGSSLSREKDLCDLRRDGGERQHRRG</sequence>
<gene>
    <name evidence="3" type="ORF">HPP92_002251</name>
    <name evidence="2" type="ORF">HPP92_002508</name>
</gene>
<protein>
    <submittedName>
        <fullName evidence="2">Uncharacterized protein</fullName>
    </submittedName>
</protein>
<feature type="region of interest" description="Disordered" evidence="1">
    <location>
        <begin position="137"/>
        <end position="164"/>
    </location>
</feature>
<proteinExistence type="predicted"/>
<evidence type="ECO:0000313" key="2">
    <source>
        <dbReference type="EMBL" id="KAG0497817.1"/>
    </source>
</evidence>
<dbReference type="Proteomes" id="UP000639772">
    <property type="component" value="Chromosome 1"/>
</dbReference>
<dbReference type="Proteomes" id="UP000636800">
    <property type="component" value="Chromosome 1"/>
</dbReference>
<evidence type="ECO:0000313" key="3">
    <source>
        <dbReference type="EMBL" id="KAG0502179.1"/>
    </source>
</evidence>
<reference evidence="4 5" key="1">
    <citation type="journal article" date="2020" name="Nat. Food">
        <title>A phased Vanilla planifolia genome enables genetic improvement of flavour and production.</title>
        <authorList>
            <person name="Hasing T."/>
            <person name="Tang H."/>
            <person name="Brym M."/>
            <person name="Khazi F."/>
            <person name="Huang T."/>
            <person name="Chambers A.H."/>
        </authorList>
    </citation>
    <scope>NUCLEOTIDE SEQUENCE [LARGE SCALE GENOMIC DNA]</scope>
    <source>
        <tissue evidence="2">Leaf</tissue>
    </source>
</reference>
<evidence type="ECO:0000256" key="1">
    <source>
        <dbReference type="SAM" id="MobiDB-lite"/>
    </source>
</evidence>
<evidence type="ECO:0000313" key="5">
    <source>
        <dbReference type="Proteomes" id="UP000639772"/>
    </source>
</evidence>
<keyword evidence="4" id="KW-1185">Reference proteome</keyword>
<dbReference type="EMBL" id="JADCNM010000001">
    <property type="protein sequence ID" value="KAG0502179.1"/>
    <property type="molecule type" value="Genomic_DNA"/>
</dbReference>